<evidence type="ECO:0000313" key="2">
    <source>
        <dbReference type="Proteomes" id="UP000031011"/>
    </source>
</evidence>
<proteinExistence type="predicted"/>
<gene>
    <name evidence="1" type="ORF">LRN_1316</name>
</gene>
<dbReference type="AlphaFoldDB" id="A0A837DVK7"/>
<accession>A0A837DVK7</accession>
<comment type="caution">
    <text evidence="1">The sequence shown here is derived from an EMBL/GenBank/DDBJ whole genome shotgun (WGS) entry which is preliminary data.</text>
</comment>
<name>A0A837DVK7_9LACO</name>
<protein>
    <submittedName>
        <fullName evidence="1">Uncharacterized protein</fullName>
    </submittedName>
</protein>
<organism evidence="1 2">
    <name type="scientific">Ligilactobacillus ruminis DPC 6832</name>
    <dbReference type="NCBI Taxonomy" id="1402208"/>
    <lineage>
        <taxon>Bacteria</taxon>
        <taxon>Bacillati</taxon>
        <taxon>Bacillota</taxon>
        <taxon>Bacilli</taxon>
        <taxon>Lactobacillales</taxon>
        <taxon>Lactobacillaceae</taxon>
        <taxon>Ligilactobacillus</taxon>
    </lineage>
</organism>
<dbReference type="Proteomes" id="UP000031011">
    <property type="component" value="Unassembled WGS sequence"/>
</dbReference>
<evidence type="ECO:0000313" key="1">
    <source>
        <dbReference type="EMBL" id="KIC04931.1"/>
    </source>
</evidence>
<sequence>MTVPDYVQDVLIHEKEPDSFCLFPSYPLIVTHTRKNPADLQLTANQPGFKFEAEFFQSLF</sequence>
<reference evidence="1 2" key="1">
    <citation type="journal article" date="2015" name="BMC Microbiol.">
        <title>Lactobacillus ruminis strains cluster according to their mammalian gut source.</title>
        <authorList>
            <person name="O' Donnell M.M."/>
            <person name="Harris H.M."/>
            <person name="Lynch D.B."/>
            <person name="Ross R.P."/>
            <person name="O'Toole P.W."/>
        </authorList>
    </citation>
    <scope>NUCLEOTIDE SEQUENCE [LARGE SCALE GENOMIC DNA]</scope>
    <source>
        <strain evidence="1 2">DPC 6832</strain>
    </source>
</reference>
<dbReference type="EMBL" id="AWYA01000069">
    <property type="protein sequence ID" value="KIC04931.1"/>
    <property type="molecule type" value="Genomic_DNA"/>
</dbReference>